<dbReference type="PANTHER" id="PTHR13789:SF147">
    <property type="entry name" value="PUTATIVE (AFU_ORTHOLOGUE AFUA_2G01950)-RELATED"/>
    <property type="match status" value="1"/>
</dbReference>
<keyword evidence="3" id="KW-0503">Monooxygenase</keyword>
<accession>A0A8H4KI69</accession>
<dbReference type="AlphaFoldDB" id="A0A8H4KI69"/>
<gene>
    <name evidence="5" type="ORF">F53441_5336</name>
</gene>
<evidence type="ECO:0000256" key="4">
    <source>
        <dbReference type="SAM" id="MobiDB-lite"/>
    </source>
</evidence>
<keyword evidence="6" id="KW-1185">Reference proteome</keyword>
<evidence type="ECO:0000256" key="1">
    <source>
        <dbReference type="ARBA" id="ARBA00007992"/>
    </source>
</evidence>
<sequence length="330" mass="36507">MPIFDIVVVGGVLFGLGTFITFARQGHKVPVLEASPSLQIVGDAIACIANHARVLEGWGLLDRFRQVAPRDLGIMHHRCFSNAEISLVKTWTIFLPRLDIPSYILSRQGYQQFLYDEAVKLGVIVSLNNRVGKVDDNQDQPEITLTDGSRHQADLIVGRDECTSQTNCYRAVLTREQVAQDPDLKEFTETMNFWMAPNRLIIQSVMAGIGSVAINLYHPGHGGTAGSWKSSGDVNQMREDAAHAMAPYVEQGCAVVMEDVATLAECVARVKATNDLPQLLRTCEDIRRPRSELISRTAAIVGKIWQIPDGPGQERHDERMRQAPLYSAAS</sequence>
<protein>
    <submittedName>
        <fullName evidence="5">FAD/NAD(P)-binding domain-containing protein</fullName>
    </submittedName>
</protein>
<comment type="caution">
    <text evidence="5">The sequence shown here is derived from an EMBL/GenBank/DDBJ whole genome shotgun (WGS) entry which is preliminary data.</text>
</comment>
<reference evidence="5" key="1">
    <citation type="submission" date="2020-01" db="EMBL/GenBank/DDBJ databases">
        <title>Identification and distribution of gene clusters putatively required for synthesis of sphingolipid metabolism inhibitors in phylogenetically diverse species of the filamentous fungus Fusarium.</title>
        <authorList>
            <person name="Kim H.-S."/>
            <person name="Busman M."/>
            <person name="Brown D.W."/>
            <person name="Divon H."/>
            <person name="Uhlig S."/>
            <person name="Proctor R.H."/>
        </authorList>
    </citation>
    <scope>NUCLEOTIDE SEQUENCE</scope>
    <source>
        <strain evidence="5">NRRL 53441</strain>
    </source>
</reference>
<dbReference type="SUPFAM" id="SSF51905">
    <property type="entry name" value="FAD/NAD(P)-binding domain"/>
    <property type="match status" value="1"/>
</dbReference>
<dbReference type="EMBL" id="JAADJG010000212">
    <property type="protein sequence ID" value="KAF4451657.1"/>
    <property type="molecule type" value="Genomic_DNA"/>
</dbReference>
<dbReference type="Gene3D" id="3.50.50.60">
    <property type="entry name" value="FAD/NAD(P)-binding domain"/>
    <property type="match status" value="2"/>
</dbReference>
<organism evidence="5 6">
    <name type="scientific">Fusarium austroafricanum</name>
    <dbReference type="NCBI Taxonomy" id="2364996"/>
    <lineage>
        <taxon>Eukaryota</taxon>
        <taxon>Fungi</taxon>
        <taxon>Dikarya</taxon>
        <taxon>Ascomycota</taxon>
        <taxon>Pezizomycotina</taxon>
        <taxon>Sordariomycetes</taxon>
        <taxon>Hypocreomycetidae</taxon>
        <taxon>Hypocreales</taxon>
        <taxon>Nectriaceae</taxon>
        <taxon>Fusarium</taxon>
        <taxon>Fusarium concolor species complex</taxon>
    </lineage>
</organism>
<feature type="region of interest" description="Disordered" evidence="4">
    <location>
        <begin position="308"/>
        <end position="330"/>
    </location>
</feature>
<name>A0A8H4KI69_9HYPO</name>
<evidence type="ECO:0000313" key="5">
    <source>
        <dbReference type="EMBL" id="KAF4451657.1"/>
    </source>
</evidence>
<evidence type="ECO:0000256" key="2">
    <source>
        <dbReference type="ARBA" id="ARBA00023002"/>
    </source>
</evidence>
<dbReference type="GO" id="GO:0004497">
    <property type="term" value="F:monooxygenase activity"/>
    <property type="evidence" value="ECO:0007669"/>
    <property type="project" value="UniProtKB-KW"/>
</dbReference>
<keyword evidence="2" id="KW-0560">Oxidoreductase</keyword>
<evidence type="ECO:0000256" key="3">
    <source>
        <dbReference type="ARBA" id="ARBA00023033"/>
    </source>
</evidence>
<dbReference type="PANTHER" id="PTHR13789">
    <property type="entry name" value="MONOOXYGENASE"/>
    <property type="match status" value="1"/>
</dbReference>
<proteinExistence type="inferred from homology"/>
<dbReference type="Proteomes" id="UP000605986">
    <property type="component" value="Unassembled WGS sequence"/>
</dbReference>
<comment type="similarity">
    <text evidence="1">Belongs to the paxM FAD-dependent monooxygenase family.</text>
</comment>
<dbReference type="InterPro" id="IPR050493">
    <property type="entry name" value="FAD-dep_Monooxygenase_BioMet"/>
</dbReference>
<dbReference type="OrthoDB" id="16820at2759"/>
<dbReference type="InterPro" id="IPR036188">
    <property type="entry name" value="FAD/NAD-bd_sf"/>
</dbReference>
<evidence type="ECO:0000313" key="6">
    <source>
        <dbReference type="Proteomes" id="UP000605986"/>
    </source>
</evidence>
<feature type="compositionally biased region" description="Basic and acidic residues" evidence="4">
    <location>
        <begin position="312"/>
        <end position="321"/>
    </location>
</feature>